<evidence type="ECO:0000313" key="8">
    <source>
        <dbReference type="Proteomes" id="UP001146120"/>
    </source>
</evidence>
<gene>
    <name evidence="7" type="ORF">N0F65_003273</name>
</gene>
<reference evidence="7" key="2">
    <citation type="journal article" date="2023" name="Microbiol Resour">
        <title>Decontamination and Annotation of the Draft Genome Sequence of the Oomycete Lagenidium giganteum ARSEF 373.</title>
        <authorList>
            <person name="Morgan W.R."/>
            <person name="Tartar A."/>
        </authorList>
    </citation>
    <scope>NUCLEOTIDE SEQUENCE</scope>
    <source>
        <strain evidence="7">ARSEF 373</strain>
    </source>
</reference>
<evidence type="ECO:0000259" key="6">
    <source>
        <dbReference type="PROSITE" id="PS50011"/>
    </source>
</evidence>
<name>A0AAV2YD79_9STRA</name>
<dbReference type="CDD" id="cd00180">
    <property type="entry name" value="PKc"/>
    <property type="match status" value="1"/>
</dbReference>
<evidence type="ECO:0000256" key="3">
    <source>
        <dbReference type="ARBA" id="ARBA00022741"/>
    </source>
</evidence>
<keyword evidence="3" id="KW-0547">Nucleotide-binding</keyword>
<dbReference type="GO" id="GO:0004674">
    <property type="term" value="F:protein serine/threonine kinase activity"/>
    <property type="evidence" value="ECO:0007669"/>
    <property type="project" value="UniProtKB-KW"/>
</dbReference>
<dbReference type="EMBL" id="DAKRPA010000325">
    <property type="protein sequence ID" value="DAZ93322.1"/>
    <property type="molecule type" value="Genomic_DNA"/>
</dbReference>
<evidence type="ECO:0000256" key="5">
    <source>
        <dbReference type="ARBA" id="ARBA00022840"/>
    </source>
</evidence>
<dbReference type="PROSITE" id="PS50011">
    <property type="entry name" value="PROTEIN_KINASE_DOM"/>
    <property type="match status" value="1"/>
</dbReference>
<keyword evidence="4" id="KW-0418">Kinase</keyword>
<comment type="caution">
    <text evidence="7">The sequence shown here is derived from an EMBL/GenBank/DDBJ whole genome shotgun (WGS) entry which is preliminary data.</text>
</comment>
<dbReference type="Proteomes" id="UP001146120">
    <property type="component" value="Unassembled WGS sequence"/>
</dbReference>
<dbReference type="GO" id="GO:0005524">
    <property type="term" value="F:ATP binding"/>
    <property type="evidence" value="ECO:0007669"/>
    <property type="project" value="UniProtKB-KW"/>
</dbReference>
<keyword evidence="8" id="KW-1185">Reference proteome</keyword>
<organism evidence="7 8">
    <name type="scientific">Lagenidium giganteum</name>
    <dbReference type="NCBI Taxonomy" id="4803"/>
    <lineage>
        <taxon>Eukaryota</taxon>
        <taxon>Sar</taxon>
        <taxon>Stramenopiles</taxon>
        <taxon>Oomycota</taxon>
        <taxon>Peronosporomycetes</taxon>
        <taxon>Pythiales</taxon>
        <taxon>Pythiaceae</taxon>
    </lineage>
</organism>
<evidence type="ECO:0000256" key="1">
    <source>
        <dbReference type="ARBA" id="ARBA00022527"/>
    </source>
</evidence>
<dbReference type="InterPro" id="IPR000719">
    <property type="entry name" value="Prot_kinase_dom"/>
</dbReference>
<accession>A0AAV2YD79</accession>
<dbReference type="Gene3D" id="1.10.510.10">
    <property type="entry name" value="Transferase(Phosphotransferase) domain 1"/>
    <property type="match status" value="1"/>
</dbReference>
<feature type="domain" description="Protein kinase" evidence="6">
    <location>
        <begin position="1"/>
        <end position="269"/>
    </location>
</feature>
<reference evidence="7" key="1">
    <citation type="submission" date="2022-11" db="EMBL/GenBank/DDBJ databases">
        <authorList>
            <person name="Morgan W.R."/>
            <person name="Tartar A."/>
        </authorList>
    </citation>
    <scope>NUCLEOTIDE SEQUENCE</scope>
    <source>
        <strain evidence="7">ARSEF 373</strain>
    </source>
</reference>
<dbReference type="InterPro" id="IPR011009">
    <property type="entry name" value="Kinase-like_dom_sf"/>
</dbReference>
<evidence type="ECO:0000256" key="4">
    <source>
        <dbReference type="ARBA" id="ARBA00022777"/>
    </source>
</evidence>
<dbReference type="AlphaFoldDB" id="A0AAV2YD79"/>
<dbReference type="Pfam" id="PF00069">
    <property type="entry name" value="Pkinase"/>
    <property type="match status" value="1"/>
</dbReference>
<proteinExistence type="predicted"/>
<protein>
    <recommendedName>
        <fullName evidence="6">Protein kinase domain-containing protein</fullName>
    </recommendedName>
</protein>
<evidence type="ECO:0000313" key="7">
    <source>
        <dbReference type="EMBL" id="DAZ93322.1"/>
    </source>
</evidence>
<keyword evidence="1" id="KW-0723">Serine/threonine-protein kinase</keyword>
<dbReference type="GO" id="GO:0005634">
    <property type="term" value="C:nucleus"/>
    <property type="evidence" value="ECO:0007669"/>
    <property type="project" value="TreeGrafter"/>
</dbReference>
<evidence type="ECO:0000256" key="2">
    <source>
        <dbReference type="ARBA" id="ARBA00022679"/>
    </source>
</evidence>
<keyword evidence="5" id="KW-0067">ATP-binding</keyword>
<dbReference type="PANTHER" id="PTHR24345:SF91">
    <property type="entry name" value="SERINE_THREONINE-PROTEIN KINASE PLK4"/>
    <property type="match status" value="1"/>
</dbReference>
<keyword evidence="2" id="KW-0808">Transferase</keyword>
<sequence>MDRVLWGRELSLTATSRVRFCHDAKSLDPVVVKSMPATVAIAGRDHDNATITRELWANTQLIQAGGHPHLVLMRTAWQAKDTVHIMFDYCNQGDLYSYMQQMPKQRMSEALAIQVLRQVVHGLMFMAARGIAHRDISLENILVHNGVCKVADFGLSVPGDQMTTGCVGRPYYAAPEVMAGKTYDPLLADVWSLGVMLFIMITGSPIGERATIDDPRFSIIPQVGVRGILLAWGMGDLVSRATEDLLNRMLAWVPADRLTLEDVVRHPALSST</sequence>
<dbReference type="PANTHER" id="PTHR24345">
    <property type="entry name" value="SERINE/THREONINE-PROTEIN KINASE PLK"/>
    <property type="match status" value="1"/>
</dbReference>
<dbReference type="SUPFAM" id="SSF56112">
    <property type="entry name" value="Protein kinase-like (PK-like)"/>
    <property type="match status" value="1"/>
</dbReference>